<evidence type="ECO:0000256" key="3">
    <source>
        <dbReference type="ARBA" id="ARBA00023027"/>
    </source>
</evidence>
<dbReference type="SUPFAM" id="SSF48179">
    <property type="entry name" value="6-phosphogluconate dehydrogenase C-terminal domain-like"/>
    <property type="match status" value="1"/>
</dbReference>
<dbReference type="InterPro" id="IPR011128">
    <property type="entry name" value="G3P_DH_NAD-dep_N"/>
</dbReference>
<name>A0A067LVE3_BOTB1</name>
<feature type="domain" description="Glycerol-3-phosphate dehydrogenase NAD-dependent N-terminal" evidence="10">
    <location>
        <begin position="19"/>
        <end position="182"/>
    </location>
</feature>
<dbReference type="Gene3D" id="3.40.50.720">
    <property type="entry name" value="NAD(P)-binding Rossmann-like Domain"/>
    <property type="match status" value="1"/>
</dbReference>
<evidence type="ECO:0000313" key="12">
    <source>
        <dbReference type="EMBL" id="KDQ07303.1"/>
    </source>
</evidence>
<dbReference type="OrthoDB" id="10263760at2759"/>
<dbReference type="PANTHER" id="PTHR11728">
    <property type="entry name" value="GLYCEROL-3-PHOSPHATE DEHYDROGENASE"/>
    <property type="match status" value="1"/>
</dbReference>
<evidence type="ECO:0000313" key="13">
    <source>
        <dbReference type="Proteomes" id="UP000027195"/>
    </source>
</evidence>
<feature type="binding site" evidence="6">
    <location>
        <position position="134"/>
    </location>
    <ligand>
        <name>substrate</name>
    </ligand>
</feature>
<dbReference type="Proteomes" id="UP000027195">
    <property type="component" value="Unassembled WGS sequence"/>
</dbReference>
<keyword evidence="3 7" id="KW-0520">NAD</keyword>
<dbReference type="InParanoid" id="A0A067LVE3"/>
<evidence type="ECO:0000259" key="11">
    <source>
        <dbReference type="Pfam" id="PF07479"/>
    </source>
</evidence>
<evidence type="ECO:0000256" key="6">
    <source>
        <dbReference type="PIRSR" id="PIRSR000114-2"/>
    </source>
</evidence>
<evidence type="ECO:0000256" key="9">
    <source>
        <dbReference type="RuleBase" id="RU361243"/>
    </source>
</evidence>
<feature type="binding site" evidence="6">
    <location>
        <begin position="291"/>
        <end position="292"/>
    </location>
    <ligand>
        <name>substrate</name>
    </ligand>
</feature>
<sequence>MIRDKSSANGSADAGLERVAIIGSGNWGSAIARIAASNAKANPRQFHPEIIMWTHEEDFEGRPLTEVINSTHENPRYLPHVNIGENVRAEKDLGKAVANATALIFVTPHQFLEATLEELSGKIRDGVRAVTLIKGVKVEGSDMTTFASVISSRLNIPCSALCGANIAQEVAMDLFSESTLGIPTSSSGDLESLPEVKLWKTLFQTPKFRIRVVADVEGVCLGGGLKNIISLAAGFIDGLGWGANAKAAIMRTGFMELHDFCLEFFPSTTSSTFLQESCGFGDIIASCIGGRNRKVAEAMVKTGKNISELEDTLLDGQKLQGALTARDIHNFLHARRDSVKRPGGYPLFEAVWNICYNNMEPEKLIDNL</sequence>
<dbReference type="GO" id="GO:0046168">
    <property type="term" value="P:glycerol-3-phosphate catabolic process"/>
    <property type="evidence" value="ECO:0007669"/>
    <property type="project" value="UniProtKB-UniRule"/>
</dbReference>
<dbReference type="AlphaFoldDB" id="A0A067LVE3"/>
<dbReference type="SUPFAM" id="SSF51735">
    <property type="entry name" value="NAD(P)-binding Rossmann-fold domains"/>
    <property type="match status" value="1"/>
</dbReference>
<evidence type="ECO:0000256" key="5">
    <source>
        <dbReference type="PIRSR" id="PIRSR000114-1"/>
    </source>
</evidence>
<feature type="domain" description="Glycerol-3-phosphate dehydrogenase NAD-dependent C-terminal" evidence="11">
    <location>
        <begin position="215"/>
        <end position="365"/>
    </location>
</feature>
<dbReference type="Gene3D" id="1.10.1040.10">
    <property type="entry name" value="N-(1-d-carboxylethyl)-l-norvaline Dehydrogenase, domain 2"/>
    <property type="match status" value="1"/>
</dbReference>
<dbReference type="InterPro" id="IPR013328">
    <property type="entry name" value="6PGD_dom2"/>
</dbReference>
<dbReference type="GO" id="GO:0051287">
    <property type="term" value="F:NAD binding"/>
    <property type="evidence" value="ECO:0007669"/>
    <property type="project" value="UniProtKB-UniRule"/>
</dbReference>
<feature type="active site" description="Proton acceptor" evidence="5">
    <location>
        <position position="226"/>
    </location>
</feature>
<dbReference type="InterPro" id="IPR006109">
    <property type="entry name" value="G3P_DH_NAD-dep_C"/>
</dbReference>
<evidence type="ECO:0000259" key="10">
    <source>
        <dbReference type="Pfam" id="PF01210"/>
    </source>
</evidence>
<evidence type="ECO:0000256" key="1">
    <source>
        <dbReference type="ARBA" id="ARBA00011009"/>
    </source>
</evidence>
<dbReference type="EMBL" id="KL198110">
    <property type="protein sequence ID" value="KDQ07303.1"/>
    <property type="molecule type" value="Genomic_DNA"/>
</dbReference>
<evidence type="ECO:0000256" key="2">
    <source>
        <dbReference type="ARBA" id="ARBA00023002"/>
    </source>
</evidence>
<dbReference type="PIRSF" id="PIRSF000114">
    <property type="entry name" value="Glycerol-3-P_dh"/>
    <property type="match status" value="1"/>
</dbReference>
<proteinExistence type="inferred from homology"/>
<gene>
    <name evidence="12" type="ORF">BOTBODRAFT_38921</name>
</gene>
<dbReference type="NCBIfam" id="TIGR03376">
    <property type="entry name" value="glycerol3P_DH"/>
    <property type="match status" value="1"/>
</dbReference>
<feature type="binding site" evidence="7">
    <location>
        <position position="291"/>
    </location>
    <ligand>
        <name>NAD(+)</name>
        <dbReference type="ChEBI" id="CHEBI:57540"/>
    </ligand>
</feature>
<dbReference type="GO" id="GO:0141152">
    <property type="term" value="F:glycerol-3-phosphate dehydrogenase (NAD+) activity"/>
    <property type="evidence" value="ECO:0007669"/>
    <property type="project" value="UniProtKB-UniRule"/>
</dbReference>
<dbReference type="GO" id="GO:0005634">
    <property type="term" value="C:nucleus"/>
    <property type="evidence" value="ECO:0007669"/>
    <property type="project" value="TreeGrafter"/>
</dbReference>
<dbReference type="FunFam" id="1.10.1040.10:FF:000004">
    <property type="entry name" value="Glycerol-3-phosphate dehydrogenase [NAD(+)]"/>
    <property type="match status" value="1"/>
</dbReference>
<feature type="binding site" evidence="7">
    <location>
        <position position="318"/>
    </location>
    <ligand>
        <name>NAD(+)</name>
        <dbReference type="ChEBI" id="CHEBI:57540"/>
    </ligand>
</feature>
<dbReference type="Pfam" id="PF07479">
    <property type="entry name" value="NAD_Gly3P_dh_C"/>
    <property type="match status" value="1"/>
</dbReference>
<dbReference type="PANTHER" id="PTHR11728:SF8">
    <property type="entry name" value="GLYCEROL-3-PHOSPHATE DEHYDROGENASE [NAD(+)]-RELATED"/>
    <property type="match status" value="1"/>
</dbReference>
<feature type="binding site" evidence="7">
    <location>
        <position position="167"/>
    </location>
    <ligand>
        <name>NAD(+)</name>
        <dbReference type="ChEBI" id="CHEBI:57540"/>
    </ligand>
</feature>
<feature type="binding site" evidence="7">
    <location>
        <position position="320"/>
    </location>
    <ligand>
        <name>NAD(+)</name>
        <dbReference type="ChEBI" id="CHEBI:57540"/>
    </ligand>
</feature>
<dbReference type="InterPro" id="IPR017751">
    <property type="entry name" value="G3P_DH_NAD-dep_euk"/>
</dbReference>
<dbReference type="InterPro" id="IPR036291">
    <property type="entry name" value="NAD(P)-bd_dom_sf"/>
</dbReference>
<dbReference type="PRINTS" id="PR00077">
    <property type="entry name" value="GPDHDRGNASE"/>
</dbReference>
<dbReference type="STRING" id="930990.A0A067LVE3"/>
<evidence type="ECO:0000256" key="8">
    <source>
        <dbReference type="RuleBase" id="RU000437"/>
    </source>
</evidence>
<accession>A0A067LVE3</accession>
<evidence type="ECO:0000256" key="4">
    <source>
        <dbReference type="ARBA" id="ARBA00048683"/>
    </source>
</evidence>
<dbReference type="EC" id="1.1.1.8" evidence="9"/>
<comment type="similarity">
    <text evidence="1 8">Belongs to the NAD-dependent glycerol-3-phosphate dehydrogenase family.</text>
</comment>
<comment type="catalytic activity">
    <reaction evidence="4 9">
        <text>sn-glycerol 3-phosphate + NAD(+) = dihydroxyacetone phosphate + NADH + H(+)</text>
        <dbReference type="Rhea" id="RHEA:11092"/>
        <dbReference type="ChEBI" id="CHEBI:15378"/>
        <dbReference type="ChEBI" id="CHEBI:57540"/>
        <dbReference type="ChEBI" id="CHEBI:57597"/>
        <dbReference type="ChEBI" id="CHEBI:57642"/>
        <dbReference type="ChEBI" id="CHEBI:57945"/>
        <dbReference type="EC" id="1.1.1.8"/>
    </reaction>
</comment>
<dbReference type="FunCoup" id="A0A067LVE3">
    <property type="interactions" value="296"/>
</dbReference>
<protein>
    <recommendedName>
        <fullName evidence="9">Glycerol-3-phosphate dehydrogenase [NAD(+)]</fullName>
        <ecNumber evidence="9">1.1.1.8</ecNumber>
    </recommendedName>
</protein>
<dbReference type="InterPro" id="IPR006168">
    <property type="entry name" value="G3P_DH_NAD-dep"/>
</dbReference>
<keyword evidence="2 8" id="KW-0560">Oxidoreductase</keyword>
<dbReference type="HOGENOM" id="CLU_033449_2_1_1"/>
<dbReference type="GO" id="GO:0005975">
    <property type="term" value="P:carbohydrate metabolic process"/>
    <property type="evidence" value="ECO:0007669"/>
    <property type="project" value="InterPro"/>
</dbReference>
<dbReference type="GO" id="GO:0005829">
    <property type="term" value="C:cytosol"/>
    <property type="evidence" value="ECO:0007669"/>
    <property type="project" value="TreeGrafter"/>
</dbReference>
<dbReference type="InterPro" id="IPR008927">
    <property type="entry name" value="6-PGluconate_DH-like_C_sf"/>
</dbReference>
<keyword evidence="13" id="KW-1185">Reference proteome</keyword>
<reference evidence="13" key="1">
    <citation type="journal article" date="2014" name="Proc. Natl. Acad. Sci. U.S.A.">
        <title>Extensive sampling of basidiomycete genomes demonstrates inadequacy of the white-rot/brown-rot paradigm for wood decay fungi.</title>
        <authorList>
            <person name="Riley R."/>
            <person name="Salamov A.A."/>
            <person name="Brown D.W."/>
            <person name="Nagy L.G."/>
            <person name="Floudas D."/>
            <person name="Held B.W."/>
            <person name="Levasseur A."/>
            <person name="Lombard V."/>
            <person name="Morin E."/>
            <person name="Otillar R."/>
            <person name="Lindquist E.A."/>
            <person name="Sun H."/>
            <person name="LaButti K.M."/>
            <person name="Schmutz J."/>
            <person name="Jabbour D."/>
            <person name="Luo H."/>
            <person name="Baker S.E."/>
            <person name="Pisabarro A.G."/>
            <person name="Walton J.D."/>
            <person name="Blanchette R.A."/>
            <person name="Henrissat B."/>
            <person name="Martin F."/>
            <person name="Cullen D."/>
            <person name="Hibbett D.S."/>
            <person name="Grigoriev I.V."/>
        </authorList>
    </citation>
    <scope>NUCLEOTIDE SEQUENCE [LARGE SCALE GENOMIC DNA]</scope>
    <source>
        <strain evidence="13">FD-172 SS1</strain>
    </source>
</reference>
<feature type="binding site" evidence="7">
    <location>
        <position position="111"/>
    </location>
    <ligand>
        <name>NAD(+)</name>
        <dbReference type="ChEBI" id="CHEBI:57540"/>
    </ligand>
</feature>
<feature type="binding site" evidence="7">
    <location>
        <begin position="23"/>
        <end position="28"/>
    </location>
    <ligand>
        <name>NAD(+)</name>
        <dbReference type="ChEBI" id="CHEBI:57540"/>
    </ligand>
</feature>
<organism evidence="12 13">
    <name type="scientific">Botryobasidium botryosum (strain FD-172 SS1)</name>
    <dbReference type="NCBI Taxonomy" id="930990"/>
    <lineage>
        <taxon>Eukaryota</taxon>
        <taxon>Fungi</taxon>
        <taxon>Dikarya</taxon>
        <taxon>Basidiomycota</taxon>
        <taxon>Agaricomycotina</taxon>
        <taxon>Agaricomycetes</taxon>
        <taxon>Cantharellales</taxon>
        <taxon>Botryobasidiaceae</taxon>
        <taxon>Botryobasidium</taxon>
    </lineage>
</organism>
<dbReference type="GO" id="GO:0042803">
    <property type="term" value="F:protein homodimerization activity"/>
    <property type="evidence" value="ECO:0007669"/>
    <property type="project" value="InterPro"/>
</dbReference>
<dbReference type="Pfam" id="PF01210">
    <property type="entry name" value="NAD_Gly3P_dh_N"/>
    <property type="match status" value="1"/>
</dbReference>
<evidence type="ECO:0000256" key="7">
    <source>
        <dbReference type="PIRSR" id="PIRSR000114-3"/>
    </source>
</evidence>